<keyword evidence="2" id="KW-0812">Transmembrane</keyword>
<dbReference type="Pfam" id="PF02321">
    <property type="entry name" value="OEP"/>
    <property type="match status" value="2"/>
</dbReference>
<sequence>MGPDFRRPEQALPVGYTAPALPKVHPAVGGAAGETQAVVPGRDLPAQWWRLFRNAELDRLIRQALDDSPTLAAAGAALRQAEENLRARSGAVYYPALDASLSGARQKVSSAASGQPGTGGFTYGLYNASLVLSYDLDLFGGGRRELEELRSQVDYQRFQLEAAHLSLTANIVTTVVREASLRAQLATTREMLAVQEQLRDLVARQLQLGGTTRVELLSQESQVAQLRASLPLLEKELAWTRNQLAQYCARFPSQAGLPEFSLDQLLLPPELPLSLPSSLARQRPDIRAAEELLHAASARIGVATANLYPQITLSGGVGTQAATLGKLLSSGSPIWSLGAGLLQPLFRGGELTARRRAAIAAYDQATAQYRETILKSFQSVADVLQALDSDATALVAQAESERTARETLTLTRRQYEIGATNYLLLLNAQRQQQQASIALIQARAARLADSAALFQALGGGWWNREAGADAAQPAEQEERR</sequence>
<dbReference type="EMBL" id="CP000482">
    <property type="protein sequence ID" value="ABK98396.1"/>
    <property type="molecule type" value="Genomic_DNA"/>
</dbReference>
<keyword evidence="2" id="KW-0564">Palmitate</keyword>
<dbReference type="InterPro" id="IPR003423">
    <property type="entry name" value="OMP_efflux"/>
</dbReference>
<accession>A1AM26</accession>
<gene>
    <name evidence="3" type="ordered locus">Ppro_0766</name>
</gene>
<proteinExistence type="inferred from homology"/>
<comment type="subcellular location">
    <subcellularLocation>
        <location evidence="2">Cell membrane</location>
        <topology evidence="2">Lipid-anchor</topology>
    </subcellularLocation>
</comment>
<dbReference type="GO" id="GO:0015562">
    <property type="term" value="F:efflux transmembrane transporter activity"/>
    <property type="evidence" value="ECO:0007669"/>
    <property type="project" value="InterPro"/>
</dbReference>
<protein>
    <submittedName>
        <fullName evidence="3">RND efflux system, outer membrane lipoprotein, NodT family</fullName>
    </submittedName>
</protein>
<dbReference type="PANTHER" id="PTHR30203">
    <property type="entry name" value="OUTER MEMBRANE CATION EFFLUX PROTEIN"/>
    <property type="match status" value="1"/>
</dbReference>
<evidence type="ECO:0000313" key="3">
    <source>
        <dbReference type="EMBL" id="ABK98396.1"/>
    </source>
</evidence>
<dbReference type="Proteomes" id="UP000006732">
    <property type="component" value="Chromosome"/>
</dbReference>
<dbReference type="NCBIfam" id="TIGR01845">
    <property type="entry name" value="outer_NodT"/>
    <property type="match status" value="1"/>
</dbReference>
<organism evidence="3 4">
    <name type="scientific">Pelobacter propionicus (strain DSM 2379 / NBRC 103807 / OttBd1)</name>
    <dbReference type="NCBI Taxonomy" id="338966"/>
    <lineage>
        <taxon>Bacteria</taxon>
        <taxon>Pseudomonadati</taxon>
        <taxon>Thermodesulfobacteriota</taxon>
        <taxon>Desulfuromonadia</taxon>
        <taxon>Desulfuromonadales</taxon>
        <taxon>Desulfuromonadaceae</taxon>
        <taxon>Pelobacter</taxon>
    </lineage>
</organism>
<comment type="similarity">
    <text evidence="1 2">Belongs to the outer membrane factor (OMF) (TC 1.B.17) family.</text>
</comment>
<dbReference type="GO" id="GO:0005886">
    <property type="term" value="C:plasma membrane"/>
    <property type="evidence" value="ECO:0007669"/>
    <property type="project" value="UniProtKB-SubCell"/>
</dbReference>
<evidence type="ECO:0000256" key="1">
    <source>
        <dbReference type="ARBA" id="ARBA00007613"/>
    </source>
</evidence>
<dbReference type="InterPro" id="IPR010131">
    <property type="entry name" value="MdtP/NodT-like"/>
</dbReference>
<dbReference type="Gene3D" id="1.20.1600.10">
    <property type="entry name" value="Outer membrane efflux proteins (OEP)"/>
    <property type="match status" value="1"/>
</dbReference>
<keyword evidence="2 3" id="KW-0449">Lipoprotein</keyword>
<keyword evidence="2" id="KW-0472">Membrane</keyword>
<dbReference type="Gene3D" id="2.20.200.10">
    <property type="entry name" value="Outer membrane efflux proteins (OEP)"/>
    <property type="match status" value="1"/>
</dbReference>
<dbReference type="KEGG" id="ppd:Ppro_0766"/>
<dbReference type="SUPFAM" id="SSF56954">
    <property type="entry name" value="Outer membrane efflux proteins (OEP)"/>
    <property type="match status" value="1"/>
</dbReference>
<dbReference type="STRING" id="338966.Ppro_0766"/>
<evidence type="ECO:0000313" key="4">
    <source>
        <dbReference type="Proteomes" id="UP000006732"/>
    </source>
</evidence>
<reference evidence="3 4" key="1">
    <citation type="submission" date="2006-10" db="EMBL/GenBank/DDBJ databases">
        <title>Complete sequence of chromosome of Pelobacter propionicus DSM 2379.</title>
        <authorList>
            <consortium name="US DOE Joint Genome Institute"/>
            <person name="Copeland A."/>
            <person name="Lucas S."/>
            <person name="Lapidus A."/>
            <person name="Barry K."/>
            <person name="Detter J.C."/>
            <person name="Glavina del Rio T."/>
            <person name="Hammon N."/>
            <person name="Israni S."/>
            <person name="Dalin E."/>
            <person name="Tice H."/>
            <person name="Pitluck S."/>
            <person name="Saunders E."/>
            <person name="Brettin T."/>
            <person name="Bruce D."/>
            <person name="Han C."/>
            <person name="Tapia R."/>
            <person name="Schmutz J."/>
            <person name="Larimer F."/>
            <person name="Land M."/>
            <person name="Hauser L."/>
            <person name="Kyrpides N."/>
            <person name="Kim E."/>
            <person name="Lovley D."/>
            <person name="Richardson P."/>
        </authorList>
    </citation>
    <scope>NUCLEOTIDE SEQUENCE [LARGE SCALE GENOMIC DNA]</scope>
    <source>
        <strain evidence="4">DSM 2379 / NBRC 103807 / OttBd1</strain>
    </source>
</reference>
<dbReference type="PANTHER" id="PTHR30203:SF33">
    <property type="entry name" value="BLR4455 PROTEIN"/>
    <property type="match status" value="1"/>
</dbReference>
<name>A1AM26_PELPD</name>
<keyword evidence="2" id="KW-1134">Transmembrane beta strand</keyword>
<dbReference type="eggNOG" id="COG1538">
    <property type="taxonomic scope" value="Bacteria"/>
</dbReference>
<evidence type="ECO:0000256" key="2">
    <source>
        <dbReference type="RuleBase" id="RU362097"/>
    </source>
</evidence>
<dbReference type="AlphaFoldDB" id="A1AM26"/>
<keyword evidence="4" id="KW-1185">Reference proteome</keyword>
<dbReference type="HOGENOM" id="CLU_012817_13_0_7"/>